<dbReference type="AlphaFoldDB" id="B5HT95"/>
<dbReference type="SMART" id="SM00824">
    <property type="entry name" value="PKS_TE"/>
    <property type="match status" value="1"/>
</dbReference>
<evidence type="ECO:0000256" key="2">
    <source>
        <dbReference type="ARBA" id="ARBA00022553"/>
    </source>
</evidence>
<dbReference type="GO" id="GO:0005737">
    <property type="term" value="C:cytoplasm"/>
    <property type="evidence" value="ECO:0007669"/>
    <property type="project" value="TreeGrafter"/>
</dbReference>
<dbReference type="SUPFAM" id="SSF47336">
    <property type="entry name" value="ACP-like"/>
    <property type="match status" value="1"/>
</dbReference>
<dbReference type="InterPro" id="IPR020806">
    <property type="entry name" value="PKS_PP-bd"/>
</dbReference>
<dbReference type="eggNOG" id="COG1020">
    <property type="taxonomic scope" value="Bacteria"/>
</dbReference>
<reference evidence="5" key="1">
    <citation type="submission" date="2009-10" db="EMBL/GenBank/DDBJ databases">
        <title>The genome sequence of Streptomyces sviceus strain ATCC 29083.</title>
        <authorList>
            <consortium name="The Broad Institute Genome Sequencing Platform"/>
            <consortium name="Broad Institute Microbial Sequencing Center"/>
            <person name="Fischbach M."/>
            <person name="Godfrey P."/>
            <person name="Ward D."/>
            <person name="Young S."/>
            <person name="Zeng Q."/>
            <person name="Koehrsen M."/>
            <person name="Alvarado L."/>
            <person name="Berlin A.M."/>
            <person name="Bochicchio J."/>
            <person name="Borenstein D."/>
            <person name="Chapman S.B."/>
            <person name="Chen Z."/>
            <person name="Engels R."/>
            <person name="Freedman E."/>
            <person name="Gellesch M."/>
            <person name="Goldberg J."/>
            <person name="Griggs A."/>
            <person name="Gujja S."/>
            <person name="Heilman E.R."/>
            <person name="Heiman D.I."/>
            <person name="Hepburn T.A."/>
            <person name="Howarth C."/>
            <person name="Jen D."/>
            <person name="Larson L."/>
            <person name="Lewis B."/>
            <person name="Mehta T."/>
            <person name="Park D."/>
            <person name="Pearson M."/>
            <person name="Richards J."/>
            <person name="Roberts A."/>
            <person name="Saif S."/>
            <person name="Shea T.D."/>
            <person name="Shenoy N."/>
            <person name="Sisk P."/>
            <person name="Stolte C."/>
            <person name="Sykes S.N."/>
            <person name="Thomson T."/>
            <person name="Walk T."/>
            <person name="White J."/>
            <person name="Yandava C."/>
            <person name="Straight P."/>
            <person name="Clardy J."/>
            <person name="Hung D."/>
            <person name="Kolter R."/>
            <person name="Mekalanos J."/>
            <person name="Walker S."/>
            <person name="Walsh C.T."/>
            <person name="Wieland-Brown L.C."/>
            <person name="Haas B."/>
            <person name="Nusbaum C."/>
            <person name="Birren B."/>
        </authorList>
    </citation>
    <scope>NUCLEOTIDE SEQUENCE [LARGE SCALE GENOMIC DNA]</scope>
    <source>
        <strain evidence="5">ATCC 29083</strain>
    </source>
</reference>
<name>B5HT95_STRX2</name>
<dbReference type="SUPFAM" id="SSF53474">
    <property type="entry name" value="alpha/beta-Hydrolases"/>
    <property type="match status" value="1"/>
</dbReference>
<proteinExistence type="predicted"/>
<keyword evidence="2" id="KW-0597">Phosphoprotein</keyword>
<dbReference type="PANTHER" id="PTHR45527:SF1">
    <property type="entry name" value="FATTY ACID SYNTHASE"/>
    <property type="match status" value="1"/>
</dbReference>
<dbReference type="InterPro" id="IPR009081">
    <property type="entry name" value="PP-bd_ACP"/>
</dbReference>
<feature type="region of interest" description="Disordered" evidence="3">
    <location>
        <begin position="1"/>
        <end position="21"/>
    </location>
</feature>
<keyword evidence="1" id="KW-0596">Phosphopantetheine</keyword>
<dbReference type="GO" id="GO:0044550">
    <property type="term" value="P:secondary metabolite biosynthetic process"/>
    <property type="evidence" value="ECO:0007669"/>
    <property type="project" value="TreeGrafter"/>
</dbReference>
<protein>
    <submittedName>
        <fullName evidence="5">Peptide synthase/polyketide synthase</fullName>
    </submittedName>
</protein>
<accession>B5HT95</accession>
<dbReference type="PROSITE" id="PS50075">
    <property type="entry name" value="CARRIER"/>
    <property type="match status" value="1"/>
</dbReference>
<dbReference type="Pfam" id="PF00550">
    <property type="entry name" value="PP-binding"/>
    <property type="match status" value="1"/>
</dbReference>
<dbReference type="GO" id="GO:0043041">
    <property type="term" value="P:amino acid activation for nonribosomal peptide biosynthetic process"/>
    <property type="evidence" value="ECO:0007669"/>
    <property type="project" value="TreeGrafter"/>
</dbReference>
<evidence type="ECO:0000256" key="3">
    <source>
        <dbReference type="SAM" id="MobiDB-lite"/>
    </source>
</evidence>
<evidence type="ECO:0000313" key="5">
    <source>
        <dbReference type="EMBL" id="EDY56050.1"/>
    </source>
</evidence>
<keyword evidence="6" id="KW-1185">Reference proteome</keyword>
<evidence type="ECO:0000259" key="4">
    <source>
        <dbReference type="PROSITE" id="PS50075"/>
    </source>
</evidence>
<dbReference type="Proteomes" id="UP000002785">
    <property type="component" value="Chromosome"/>
</dbReference>
<dbReference type="Gene3D" id="1.10.1200.10">
    <property type="entry name" value="ACP-like"/>
    <property type="match status" value="1"/>
</dbReference>
<feature type="domain" description="Carrier" evidence="4">
    <location>
        <begin position="33"/>
        <end position="108"/>
    </location>
</feature>
<dbReference type="Pfam" id="PF00975">
    <property type="entry name" value="Thioesterase"/>
    <property type="match status" value="1"/>
</dbReference>
<dbReference type="eggNOG" id="COG3319">
    <property type="taxonomic scope" value="Bacteria"/>
</dbReference>
<organism evidence="5 6">
    <name type="scientific">Streptomyces sviceus (strain ATCC 29083 / DSM 924 / JCM 4929 / NBRC 13980 / NCIMB 11184 / NRRL 5439 / UC 5370)</name>
    <dbReference type="NCBI Taxonomy" id="463191"/>
    <lineage>
        <taxon>Bacteria</taxon>
        <taxon>Bacillati</taxon>
        <taxon>Actinomycetota</taxon>
        <taxon>Actinomycetes</taxon>
        <taxon>Kitasatosporales</taxon>
        <taxon>Streptomycetaceae</taxon>
        <taxon>Streptomyces</taxon>
    </lineage>
</organism>
<dbReference type="GO" id="GO:0031177">
    <property type="term" value="F:phosphopantetheine binding"/>
    <property type="evidence" value="ECO:0007669"/>
    <property type="project" value="InterPro"/>
</dbReference>
<dbReference type="InterPro" id="IPR036736">
    <property type="entry name" value="ACP-like_sf"/>
</dbReference>
<evidence type="ECO:0000313" key="6">
    <source>
        <dbReference type="Proteomes" id="UP000002785"/>
    </source>
</evidence>
<dbReference type="InterPro" id="IPR001031">
    <property type="entry name" value="Thioesterase"/>
</dbReference>
<dbReference type="GO" id="GO:0017000">
    <property type="term" value="P:antibiotic biosynthetic process"/>
    <property type="evidence" value="ECO:0007669"/>
    <property type="project" value="UniProtKB-ARBA"/>
</dbReference>
<dbReference type="HOGENOM" id="CLU_000022_2_11_11"/>
<dbReference type="InterPro" id="IPR029058">
    <property type="entry name" value="AB_hydrolase_fold"/>
</dbReference>
<sequence>MNDAHMTPSSPTTPPDALDAARRGNITSGTVRGPRDAVELAVWGAWREHFDTARVTLDADYFALGGDSVGAVSLLARIRERTGVQLPLDAILRAPTVEAMAALARTGARAEQVPATSLVTILGGERRPVLVCVHPIGGTVLWYRHLADALPKGVATLGLQARGLNPALTADPDIPAMARRYIADTVAAAYAPGDVVLVGYSFGGLVAHEMACQLADAGTPAAGVLLLDTPATTSLEEPPSRARLLWSLVGHALGLDVDVEELAALDPQEQAERILRLATRHGTLPPGFGTDRLTRLIGIYQINADAAYAYRPGVHPGRTDLIRPREGRTDEEDLAIWKRSSLGGVAVHDVPGDHFNLIAEENVGHVADVVQRLWYDDERPPGAGAPGR</sequence>
<dbReference type="InterPro" id="IPR020802">
    <property type="entry name" value="TesA-like"/>
</dbReference>
<dbReference type="PANTHER" id="PTHR45527">
    <property type="entry name" value="NONRIBOSOMAL PEPTIDE SYNTHETASE"/>
    <property type="match status" value="1"/>
</dbReference>
<dbReference type="SMART" id="SM00823">
    <property type="entry name" value="PKS_PP"/>
    <property type="match status" value="1"/>
</dbReference>
<dbReference type="Gene3D" id="3.40.50.1820">
    <property type="entry name" value="alpha/beta hydrolase"/>
    <property type="match status" value="1"/>
</dbReference>
<gene>
    <name evidence="5" type="ORF">SSEG_09053</name>
</gene>
<evidence type="ECO:0000256" key="1">
    <source>
        <dbReference type="ARBA" id="ARBA00022450"/>
    </source>
</evidence>
<dbReference type="EMBL" id="CM000951">
    <property type="protein sequence ID" value="EDY56050.1"/>
    <property type="molecule type" value="Genomic_DNA"/>
</dbReference>